<name>A0A1D8PPB4_CANAL</name>
<dbReference type="SMR" id="A0A1D8PPB4"/>
<dbReference type="Pfam" id="PF16787">
    <property type="entry name" value="NDC10_II"/>
    <property type="match status" value="1"/>
</dbReference>
<gene>
    <name evidence="4" type="ordered locus">CAALFM_C600290WA</name>
    <name evidence="3" type="ordered locus">orf19.8780</name>
</gene>
<feature type="compositionally biased region" description="Polar residues" evidence="1">
    <location>
        <begin position="452"/>
        <end position="464"/>
    </location>
</feature>
<feature type="compositionally biased region" description="Low complexity" evidence="1">
    <location>
        <begin position="465"/>
        <end position="479"/>
    </location>
</feature>
<feature type="region of interest" description="Disordered" evidence="1">
    <location>
        <begin position="547"/>
        <end position="575"/>
    </location>
</feature>
<keyword evidence="5" id="KW-1185">Reference proteome</keyword>
<accession>A0A1D8PPB4</accession>
<proteinExistence type="predicted"/>
<dbReference type="RefSeq" id="XP_712307.1">
    <property type="nucleotide sequence ID" value="XM_707214.1"/>
</dbReference>
<dbReference type="InterPro" id="IPR031872">
    <property type="entry name" value="NDC10_II"/>
</dbReference>
<evidence type="ECO:0000313" key="5">
    <source>
        <dbReference type="Proteomes" id="UP000000559"/>
    </source>
</evidence>
<dbReference type="STRING" id="237561.A0A1D8PPB4"/>
<protein>
    <recommendedName>
        <fullName evidence="2">Ndc10 domain-containing protein</fullName>
    </recommendedName>
</protein>
<dbReference type="KEGG" id="cal:CAALFM_C600290WA"/>
<dbReference type="InParanoid" id="A0A1D8PPB4"/>
<dbReference type="Proteomes" id="UP000000559">
    <property type="component" value="Chromosome 6"/>
</dbReference>
<dbReference type="EMBL" id="CP017628">
    <property type="protein sequence ID" value="AOW29978.1"/>
    <property type="molecule type" value="Genomic_DNA"/>
</dbReference>
<feature type="domain" description="Ndc10" evidence="2">
    <location>
        <begin position="29"/>
        <end position="298"/>
    </location>
</feature>
<organism evidence="4 5">
    <name type="scientific">Candida albicans (strain SC5314 / ATCC MYA-2876)</name>
    <name type="common">Yeast</name>
    <dbReference type="NCBI Taxonomy" id="237561"/>
    <lineage>
        <taxon>Eukaryota</taxon>
        <taxon>Fungi</taxon>
        <taxon>Dikarya</taxon>
        <taxon>Ascomycota</taxon>
        <taxon>Saccharomycotina</taxon>
        <taxon>Pichiomycetes</taxon>
        <taxon>Debaryomycetaceae</taxon>
        <taxon>Candida/Lodderomyces clade</taxon>
        <taxon>Candida</taxon>
    </lineage>
</organism>
<reference evidence="4 5" key="1">
    <citation type="journal article" date="2004" name="Proc. Natl. Acad. Sci. U.S.A.">
        <title>The diploid genome sequence of Candida albicans.</title>
        <authorList>
            <person name="Jones T."/>
            <person name="Federspiel N.A."/>
            <person name="Chibana H."/>
            <person name="Dungan J."/>
            <person name="Kalman S."/>
            <person name="Magee B.B."/>
            <person name="Newport G."/>
            <person name="Thorstenson Y.R."/>
            <person name="Agabian N."/>
            <person name="Magee P.T."/>
            <person name="Davis R.W."/>
            <person name="Scherer S."/>
        </authorList>
    </citation>
    <scope>NUCLEOTIDE SEQUENCE [LARGE SCALE GENOMIC DNA]</scope>
    <source>
        <strain evidence="5">SC5314 / ATCC MYA-2876</strain>
    </source>
</reference>
<dbReference type="CGD" id="CAL0000188928">
    <property type="gene designation" value="orf19.8780"/>
</dbReference>
<reference evidence="4 5" key="3">
    <citation type="journal article" date="2013" name="Genome Biol.">
        <title>Assembly of a phased diploid Candida albicans genome facilitates allele-specific measurements and provides a simple model for repeat and indel structure.</title>
        <authorList>
            <person name="Muzzey D."/>
            <person name="Schwartz K."/>
            <person name="Weissman J.S."/>
            <person name="Sherlock G."/>
        </authorList>
    </citation>
    <scope>NUCLEOTIDE SEQUENCE [LARGE SCALE GENOMIC DNA]</scope>
    <source>
        <strain evidence="5">SC5314 / ATCC MYA-2876</strain>
    </source>
</reference>
<dbReference type="GO" id="GO:0003677">
    <property type="term" value="F:DNA binding"/>
    <property type="evidence" value="ECO:0007669"/>
    <property type="project" value="InterPro"/>
</dbReference>
<sequence length="684" mass="78090">MSDSEDSEDLNEYTIEDYYKIVRPLLAANNINANYLDNHKLLRTLVDFSLSHSLSLKNLQKRELEFRNLIPKKINYVDSLIIETKSASGTQYTGCFRNRCIEFCPHFAIAAYLFSRFHIPDEYGAYEFTSTESIKKVSLEHVMLLKGNSKHQAISYSQQHKSAVNALSVSGLDYKDVNLGKLLATHKNNEALESMGRLSKNSIRALSRPLMLALAGFDSFEDYDIIRNSIEPPQQLLDKIFPFLTDIIDESTRSKELLQIKELFLMLRRSLCQDMVIIKKIYPSNPLSRSEIFNSPEFLNFAQSIDNERLNTIINKSCFIPNEDNIICDDNEGSSRVGSSDNTNSKSASKELKLKTLNKQMNLVLRQQQEINQAIYKFTKSQTEIFQKQNELIQKVNQSLNGVLILLSAQNKTSIPLVQQAAQETQNYLSTVGQSNIERGINNTFELLNVLNSNSGHSQPQSSVPPFTQQPQPLPPSLSNLLHPETSNIPQAPVSEPPRVIPTQQQAMPLQQQLQYPHPQQFYMQPSHSPPTHQSAGMMPMAPYGTAPAMGPVPVPGQPQPSSSTDASQNPERQRVLHRRLSRQATTLYEMWDDFKGLEKALEDYGISVTEWLKLHGSSERQFRHTRMKIIKFIEDEAERRNTNVEDIKQRLHNKMRNRIRPWTLDEVQRMLTANKRINLDDNS</sequence>
<reference evidence="4 5" key="2">
    <citation type="journal article" date="2007" name="Genome Biol.">
        <title>Assembly of the Candida albicans genome into sixteen supercontigs aligned on the eight chromosomes.</title>
        <authorList>
            <person name="van het Hoog M."/>
            <person name="Rast T.J."/>
            <person name="Martchenko M."/>
            <person name="Grindle S."/>
            <person name="Dignard D."/>
            <person name="Hogues H."/>
            <person name="Cuomo C."/>
            <person name="Berriman M."/>
            <person name="Scherer S."/>
            <person name="Magee B.B."/>
            <person name="Whiteway M."/>
            <person name="Chibana H."/>
            <person name="Nantel A."/>
            <person name="Magee P.T."/>
        </authorList>
    </citation>
    <scope>GENOME REANNOTATION</scope>
    <source>
        <strain evidence="5">SC5314 / ATCC MYA-2876</strain>
    </source>
</reference>
<dbReference type="InterPro" id="IPR038279">
    <property type="entry name" value="Ndc10_dom2_sf"/>
</dbReference>
<feature type="region of interest" description="Disordered" evidence="1">
    <location>
        <begin position="452"/>
        <end position="479"/>
    </location>
</feature>
<dbReference type="GeneID" id="3646069"/>
<dbReference type="AlphaFoldDB" id="A0A1D8PPB4"/>
<dbReference type="VEuPathDB" id="FungiDB:C6_00290W_A"/>
<evidence type="ECO:0000313" key="3">
    <source>
        <dbReference type="CGD" id="CAL0000188928"/>
    </source>
</evidence>
<evidence type="ECO:0000313" key="4">
    <source>
        <dbReference type="EMBL" id="AOW29978.1"/>
    </source>
</evidence>
<dbReference type="OrthoDB" id="4016214at2759"/>
<evidence type="ECO:0000256" key="1">
    <source>
        <dbReference type="SAM" id="MobiDB-lite"/>
    </source>
</evidence>
<evidence type="ECO:0000259" key="2">
    <source>
        <dbReference type="Pfam" id="PF16787"/>
    </source>
</evidence>
<dbReference type="Gene3D" id="1.10.443.20">
    <property type="entry name" value="Centromere DNA-binding protein complex CBF3 subunit, domain 2"/>
    <property type="match status" value="1"/>
</dbReference>